<evidence type="ECO:0000256" key="11">
    <source>
        <dbReference type="ARBA" id="ARBA00023211"/>
    </source>
</evidence>
<dbReference type="CDD" id="cd00844">
    <property type="entry name" value="MPP_Dbr1_N"/>
    <property type="match status" value="1"/>
</dbReference>
<evidence type="ECO:0000313" key="15">
    <source>
        <dbReference type="EMBL" id="KNC97605.1"/>
    </source>
</evidence>
<dbReference type="GO" id="GO:0000398">
    <property type="term" value="P:mRNA splicing, via spliceosome"/>
    <property type="evidence" value="ECO:0007669"/>
    <property type="project" value="TreeGrafter"/>
</dbReference>
<keyword evidence="16" id="KW-1185">Reference proteome</keyword>
<dbReference type="Pfam" id="PF05011">
    <property type="entry name" value="DBR1"/>
    <property type="match status" value="1"/>
</dbReference>
<evidence type="ECO:0000256" key="10">
    <source>
        <dbReference type="ARBA" id="ARBA00023004"/>
    </source>
</evidence>
<comment type="cofactor">
    <cofactor evidence="1">
        <name>Mn(2+)</name>
        <dbReference type="ChEBI" id="CHEBI:29035"/>
    </cofactor>
</comment>
<feature type="region of interest" description="Disordered" evidence="13">
    <location>
        <begin position="303"/>
        <end position="360"/>
    </location>
</feature>
<dbReference type="Pfam" id="PF00149">
    <property type="entry name" value="Metallophos"/>
    <property type="match status" value="1"/>
</dbReference>
<dbReference type="OrthoDB" id="407609at2759"/>
<dbReference type="PANTHER" id="PTHR12849:SF0">
    <property type="entry name" value="LARIAT DEBRANCHING ENZYME"/>
    <property type="match status" value="1"/>
</dbReference>
<reference evidence="15 16" key="1">
    <citation type="submission" date="2009-08" db="EMBL/GenBank/DDBJ databases">
        <title>The Genome Sequence of Spizellomyces punctatus strain DAOM BR117.</title>
        <authorList>
            <consortium name="The Broad Institute Genome Sequencing Platform"/>
            <person name="Russ C."/>
            <person name="Cuomo C."/>
            <person name="Shea T."/>
            <person name="Young S.K."/>
            <person name="Zeng Q."/>
            <person name="Koehrsen M."/>
            <person name="Haas B."/>
            <person name="Borodovsky M."/>
            <person name="Guigo R."/>
            <person name="Alvarado L."/>
            <person name="Berlin A."/>
            <person name="Bochicchio J."/>
            <person name="Borenstein D."/>
            <person name="Chapman S."/>
            <person name="Chen Z."/>
            <person name="Engels R."/>
            <person name="Freedman E."/>
            <person name="Gellesch M."/>
            <person name="Goldberg J."/>
            <person name="Griggs A."/>
            <person name="Gujja S."/>
            <person name="Heiman D."/>
            <person name="Hepburn T."/>
            <person name="Howarth C."/>
            <person name="Jen D."/>
            <person name="Larson L."/>
            <person name="Lewis B."/>
            <person name="Mehta T."/>
            <person name="Park D."/>
            <person name="Pearson M."/>
            <person name="Roberts A."/>
            <person name="Saif S."/>
            <person name="Shenoy N."/>
            <person name="Sisk P."/>
            <person name="Stolte C."/>
            <person name="Sykes S."/>
            <person name="Thomson T."/>
            <person name="Walk T."/>
            <person name="White J."/>
            <person name="Yandava C."/>
            <person name="Burger G."/>
            <person name="Gray M.W."/>
            <person name="Holland P.W.H."/>
            <person name="King N."/>
            <person name="Lang F.B.F."/>
            <person name="Roger A.J."/>
            <person name="Ruiz-Trillo I."/>
            <person name="Lander E."/>
            <person name="Nusbaum C."/>
        </authorList>
    </citation>
    <scope>NUCLEOTIDE SEQUENCE [LARGE SCALE GENOMIC DNA]</scope>
    <source>
        <strain evidence="15 16">DAOM BR117</strain>
    </source>
</reference>
<dbReference type="FunFam" id="3.60.21.10:FF:000035">
    <property type="entry name" value="Lariat debranching enzyme"/>
    <property type="match status" value="1"/>
</dbReference>
<dbReference type="Gene3D" id="3.60.21.10">
    <property type="match status" value="1"/>
</dbReference>
<accession>A0A0L0H7W9</accession>
<comment type="cofactor">
    <cofactor evidence="3">
        <name>Fe(2+)</name>
        <dbReference type="ChEBI" id="CHEBI:29033"/>
    </cofactor>
</comment>
<keyword evidence="12" id="KW-0539">Nucleus</keyword>
<evidence type="ECO:0000313" key="16">
    <source>
        <dbReference type="Proteomes" id="UP000053201"/>
    </source>
</evidence>
<keyword evidence="6" id="KW-0507">mRNA processing</keyword>
<keyword evidence="9" id="KW-0862">Zinc</keyword>
<dbReference type="GO" id="GO:0005634">
    <property type="term" value="C:nucleus"/>
    <property type="evidence" value="ECO:0007669"/>
    <property type="project" value="UniProtKB-SubCell"/>
</dbReference>
<dbReference type="STRING" id="645134.A0A0L0H7W9"/>
<feature type="region of interest" description="Disordered" evidence="13">
    <location>
        <begin position="530"/>
        <end position="567"/>
    </location>
</feature>
<keyword evidence="7" id="KW-0479">Metal-binding</keyword>
<comment type="similarity">
    <text evidence="5">Belongs to the lariat debranching enzyme family.</text>
</comment>
<keyword evidence="10" id="KW-0408">Iron</keyword>
<evidence type="ECO:0000256" key="3">
    <source>
        <dbReference type="ARBA" id="ARBA00001954"/>
    </source>
</evidence>
<evidence type="ECO:0000256" key="4">
    <source>
        <dbReference type="ARBA" id="ARBA00004123"/>
    </source>
</evidence>
<keyword evidence="11" id="KW-0464">Manganese</keyword>
<evidence type="ECO:0000256" key="1">
    <source>
        <dbReference type="ARBA" id="ARBA00001936"/>
    </source>
</evidence>
<evidence type="ECO:0000256" key="7">
    <source>
        <dbReference type="ARBA" id="ARBA00022723"/>
    </source>
</evidence>
<dbReference type="RefSeq" id="XP_016605645.1">
    <property type="nucleotide sequence ID" value="XM_016755254.1"/>
</dbReference>
<feature type="domain" description="Lariat debranching enzyme C-terminal" evidence="14">
    <location>
        <begin position="355"/>
        <end position="500"/>
    </location>
</feature>
<dbReference type="PANTHER" id="PTHR12849">
    <property type="entry name" value="RNA LARIAT DEBRANCHING ENZYME"/>
    <property type="match status" value="1"/>
</dbReference>
<evidence type="ECO:0000256" key="13">
    <source>
        <dbReference type="SAM" id="MobiDB-lite"/>
    </source>
</evidence>
<dbReference type="InterPro" id="IPR029052">
    <property type="entry name" value="Metallo-depent_PP-like"/>
</dbReference>
<dbReference type="InParanoid" id="A0A0L0H7W9"/>
<gene>
    <name evidence="15" type="ORF">SPPG_07074</name>
</gene>
<feature type="compositionally biased region" description="Acidic residues" evidence="13">
    <location>
        <begin position="558"/>
        <end position="567"/>
    </location>
</feature>
<evidence type="ECO:0000256" key="5">
    <source>
        <dbReference type="ARBA" id="ARBA00006045"/>
    </source>
</evidence>
<name>A0A0L0H7W9_SPIPD</name>
<dbReference type="EMBL" id="KQ257463">
    <property type="protein sequence ID" value="KNC97605.1"/>
    <property type="molecule type" value="Genomic_DNA"/>
</dbReference>
<feature type="region of interest" description="Disordered" evidence="13">
    <location>
        <begin position="277"/>
        <end position="296"/>
    </location>
</feature>
<dbReference type="GO" id="GO:0046872">
    <property type="term" value="F:metal ion binding"/>
    <property type="evidence" value="ECO:0007669"/>
    <property type="project" value="UniProtKB-KW"/>
</dbReference>
<dbReference type="Proteomes" id="UP000053201">
    <property type="component" value="Unassembled WGS sequence"/>
</dbReference>
<comment type="cofactor">
    <cofactor evidence="2">
        <name>Zn(2+)</name>
        <dbReference type="ChEBI" id="CHEBI:29105"/>
    </cofactor>
</comment>
<keyword evidence="8" id="KW-0378">Hydrolase</keyword>
<proteinExistence type="inferred from homology"/>
<dbReference type="InterPro" id="IPR041816">
    <property type="entry name" value="Dbr1_N"/>
</dbReference>
<sequence>MRIAVEGCCHGELDRIYASIKHLQRVENITVDLLLICGDFQSIRNSADLGVLACPDKYRAVGTFYQYYTGEKKAPVPTIFIGGNHEASSYLWELFHGGWVAPNIYFLGFAGVINFGGLRISGLSGIYKKHDYDAGYYETQPFNDAHSRSVYHVRKFNVYRLAQISKPIDIMLSHDWPRGIAFHGNTRALLQMKPFLGGEINTNTLGSYPNEFLLKRLRPSYWFAAHLHVKFAAIYRHDGGDAPQAPRPEESLTTTAMEDVENPDEIDIASDVEDDPQMADVKAAAEEPAPLDEANETEKIIEPPTNLAHNEATIPDVVPSNIVDSPTRETEPAQNHSDPSHAPSVPEDPSGFYPQEKPSTDIKQHASYTKFLALDKCLPGHDFLQVVDIPEANGPMEFTYDEEWLAIVRATHDLFSLSSEQKKVPEDTEIARRIAEELEWVHEHVTGKDDGLRIPQNFTMTAPAYIPSQQSSRKKTKPAPPYLNPQTVRFCELLNLPNMINADGLPPGASQASGPTGDEVAEVLEATGDSSLTHDSLDDDVSQQPESLPHLEEHEDRDVDGDEEENDDTEIGADYISLEATNGMTGVDSPKTYEDDELTTETSAEHQTVVSIIREELDTISIERINEES</sequence>
<evidence type="ECO:0000256" key="12">
    <source>
        <dbReference type="ARBA" id="ARBA00023242"/>
    </source>
</evidence>
<evidence type="ECO:0000256" key="2">
    <source>
        <dbReference type="ARBA" id="ARBA00001947"/>
    </source>
</evidence>
<dbReference type="AlphaFoldDB" id="A0A0L0H7W9"/>
<dbReference type="GO" id="GO:0008419">
    <property type="term" value="F:RNA lariat debranching enzyme activity"/>
    <property type="evidence" value="ECO:0007669"/>
    <property type="project" value="UniProtKB-ARBA"/>
</dbReference>
<protein>
    <recommendedName>
        <fullName evidence="14">Lariat debranching enzyme C-terminal domain-containing protein</fullName>
    </recommendedName>
</protein>
<organism evidence="15 16">
    <name type="scientific">Spizellomyces punctatus (strain DAOM BR117)</name>
    <dbReference type="NCBI Taxonomy" id="645134"/>
    <lineage>
        <taxon>Eukaryota</taxon>
        <taxon>Fungi</taxon>
        <taxon>Fungi incertae sedis</taxon>
        <taxon>Chytridiomycota</taxon>
        <taxon>Chytridiomycota incertae sedis</taxon>
        <taxon>Chytridiomycetes</taxon>
        <taxon>Spizellomycetales</taxon>
        <taxon>Spizellomycetaceae</taxon>
        <taxon>Spizellomyces</taxon>
    </lineage>
</organism>
<dbReference type="InterPro" id="IPR004843">
    <property type="entry name" value="Calcineurin-like_PHP"/>
</dbReference>
<dbReference type="InterPro" id="IPR007708">
    <property type="entry name" value="DBR1_C"/>
</dbReference>
<dbReference type="VEuPathDB" id="FungiDB:SPPG_07074"/>
<dbReference type="GeneID" id="27690322"/>
<evidence type="ECO:0000259" key="14">
    <source>
        <dbReference type="SMART" id="SM01124"/>
    </source>
</evidence>
<dbReference type="SMART" id="SM01124">
    <property type="entry name" value="DBR1"/>
    <property type="match status" value="1"/>
</dbReference>
<dbReference type="eggNOG" id="KOG2863">
    <property type="taxonomic scope" value="Eukaryota"/>
</dbReference>
<evidence type="ECO:0000256" key="6">
    <source>
        <dbReference type="ARBA" id="ARBA00022664"/>
    </source>
</evidence>
<dbReference type="OMA" id="KWWFSAH"/>
<dbReference type="FunCoup" id="A0A0L0H7W9">
    <property type="interactions" value="676"/>
</dbReference>
<evidence type="ECO:0000256" key="8">
    <source>
        <dbReference type="ARBA" id="ARBA00022801"/>
    </source>
</evidence>
<dbReference type="SUPFAM" id="SSF56300">
    <property type="entry name" value="Metallo-dependent phosphatases"/>
    <property type="match status" value="1"/>
</dbReference>
<evidence type="ECO:0000256" key="9">
    <source>
        <dbReference type="ARBA" id="ARBA00022833"/>
    </source>
</evidence>
<feature type="region of interest" description="Disordered" evidence="13">
    <location>
        <begin position="240"/>
        <end position="263"/>
    </location>
</feature>
<comment type="subcellular location">
    <subcellularLocation>
        <location evidence="4">Nucleus</location>
    </subcellularLocation>
</comment>